<name>A0A1E3QGU0_LIPST</name>
<dbReference type="GO" id="GO:0008033">
    <property type="term" value="P:tRNA processing"/>
    <property type="evidence" value="ECO:0007669"/>
    <property type="project" value="UniProtKB-KW"/>
</dbReference>
<dbReference type="PANTHER" id="PTHR14742:SF0">
    <property type="entry name" value="RIBONUCLEASE P PROTEIN SUBUNIT P21"/>
    <property type="match status" value="1"/>
</dbReference>
<dbReference type="PANTHER" id="PTHR14742">
    <property type="entry name" value="RIBONUCLEASE P SUBUNIT P21"/>
    <property type="match status" value="1"/>
</dbReference>
<organism evidence="5 6">
    <name type="scientific">Lipomyces starkeyi NRRL Y-11557</name>
    <dbReference type="NCBI Taxonomy" id="675824"/>
    <lineage>
        <taxon>Eukaryota</taxon>
        <taxon>Fungi</taxon>
        <taxon>Dikarya</taxon>
        <taxon>Ascomycota</taxon>
        <taxon>Saccharomycotina</taxon>
        <taxon>Lipomycetes</taxon>
        <taxon>Lipomycetales</taxon>
        <taxon>Lipomycetaceae</taxon>
        <taxon>Lipomyces</taxon>
    </lineage>
</organism>
<comment type="similarity">
    <text evidence="4">Belongs to the eukaryotic/archaeal RNase P protein component 4 family.</text>
</comment>
<keyword evidence="1" id="KW-0819">tRNA processing</keyword>
<gene>
    <name evidence="5" type="ORF">LIPSTDRAFT_158</name>
</gene>
<reference evidence="5 6" key="1">
    <citation type="journal article" date="2016" name="Proc. Natl. Acad. Sci. U.S.A.">
        <title>Comparative genomics of biotechnologically important yeasts.</title>
        <authorList>
            <person name="Riley R."/>
            <person name="Haridas S."/>
            <person name="Wolfe K.H."/>
            <person name="Lopes M.R."/>
            <person name="Hittinger C.T."/>
            <person name="Goeker M."/>
            <person name="Salamov A.A."/>
            <person name="Wisecaver J.H."/>
            <person name="Long T.M."/>
            <person name="Calvey C.H."/>
            <person name="Aerts A.L."/>
            <person name="Barry K.W."/>
            <person name="Choi C."/>
            <person name="Clum A."/>
            <person name="Coughlan A.Y."/>
            <person name="Deshpande S."/>
            <person name="Douglass A.P."/>
            <person name="Hanson S.J."/>
            <person name="Klenk H.-P."/>
            <person name="LaButti K.M."/>
            <person name="Lapidus A."/>
            <person name="Lindquist E.A."/>
            <person name="Lipzen A.M."/>
            <person name="Meier-Kolthoff J.P."/>
            <person name="Ohm R.A."/>
            <person name="Otillar R.P."/>
            <person name="Pangilinan J.L."/>
            <person name="Peng Y."/>
            <person name="Rokas A."/>
            <person name="Rosa C.A."/>
            <person name="Scheuner C."/>
            <person name="Sibirny A.A."/>
            <person name="Slot J.C."/>
            <person name="Stielow J.B."/>
            <person name="Sun H."/>
            <person name="Kurtzman C.P."/>
            <person name="Blackwell M."/>
            <person name="Grigoriev I.V."/>
            <person name="Jeffries T.W."/>
        </authorList>
    </citation>
    <scope>NUCLEOTIDE SEQUENCE [LARGE SCALE GENOMIC DNA]</scope>
    <source>
        <strain evidence="5 6">NRRL Y-11557</strain>
    </source>
</reference>
<dbReference type="Pfam" id="PF04032">
    <property type="entry name" value="Rpr2"/>
    <property type="match status" value="1"/>
</dbReference>
<evidence type="ECO:0000313" key="5">
    <source>
        <dbReference type="EMBL" id="ODQ76207.1"/>
    </source>
</evidence>
<evidence type="ECO:0000256" key="4">
    <source>
        <dbReference type="ARBA" id="ARBA00038402"/>
    </source>
</evidence>
<dbReference type="Proteomes" id="UP000094385">
    <property type="component" value="Unassembled WGS sequence"/>
</dbReference>
<keyword evidence="6" id="KW-1185">Reference proteome</keyword>
<dbReference type="GO" id="GO:0046872">
    <property type="term" value="F:metal ion binding"/>
    <property type="evidence" value="ECO:0007669"/>
    <property type="project" value="UniProtKB-KW"/>
</dbReference>
<keyword evidence="2" id="KW-0479">Metal-binding</keyword>
<dbReference type="GO" id="GO:0005655">
    <property type="term" value="C:nucleolar ribonuclease P complex"/>
    <property type="evidence" value="ECO:0007669"/>
    <property type="project" value="TreeGrafter"/>
</dbReference>
<dbReference type="OrthoDB" id="128536at2759"/>
<proteinExistence type="inferred from homology"/>
<dbReference type="EMBL" id="KV454289">
    <property type="protein sequence ID" value="ODQ76207.1"/>
    <property type="molecule type" value="Genomic_DNA"/>
</dbReference>
<evidence type="ECO:0000256" key="3">
    <source>
        <dbReference type="ARBA" id="ARBA00022833"/>
    </source>
</evidence>
<sequence>MAKKEKKKSSVALTKSLKNRDQYLRTSFLYQASVLMANAANTTPELAVTATSVTAPLARYYASQMKAVARKSVIRLDPNIKRSICKRCETALIPGRTCAIMVENESVNKVPHADVLTHTCKVCGGQKRFPIGKKGDFVVFTERPDHVVE</sequence>
<dbReference type="Gene3D" id="6.20.50.20">
    <property type="match status" value="1"/>
</dbReference>
<evidence type="ECO:0000256" key="1">
    <source>
        <dbReference type="ARBA" id="ARBA00022694"/>
    </source>
</evidence>
<keyword evidence="3" id="KW-0862">Zinc</keyword>
<dbReference type="AlphaFoldDB" id="A0A1E3QGU0"/>
<protein>
    <submittedName>
        <fullName evidence="5">Uncharacterized protein</fullName>
    </submittedName>
</protein>
<accession>A0A1E3QGU0</accession>
<evidence type="ECO:0000313" key="6">
    <source>
        <dbReference type="Proteomes" id="UP000094385"/>
    </source>
</evidence>
<evidence type="ECO:0000256" key="2">
    <source>
        <dbReference type="ARBA" id="ARBA00022723"/>
    </source>
</evidence>
<dbReference type="InterPro" id="IPR007175">
    <property type="entry name" value="Rpr2/Snm1/Rpp21"/>
</dbReference>
<dbReference type="STRING" id="675824.A0A1E3QGU0"/>